<feature type="region of interest" description="Disordered" evidence="1">
    <location>
        <begin position="580"/>
        <end position="674"/>
    </location>
</feature>
<sequence length="717" mass="77415">MLLKQAVMKERAIIRPMMEDVRLEKNKVMKSLSDLDQRLLDLKTLQTKLNSEMRGAILRIRDALLKRAVSLAVEVQELCGSEERSILERREVLKKLEERQVYLLAFAKRTGAYSGECSELLSYRRKIQQQLQDVMSSDVSPRPSMVTAAFCCDSEIYSKIDTFGTLVVETVPFACENGKGKQPHPPHKIQAPIGQGVLTAQTPPTSSPNLSAVSSSAQIPPTSCQTPPTSCQTPPTSCQTPPTSCQILPIYPQKPPTFSQIPHTPNQIPPTSYQTPPTPSQTPPNPSQKPPTSCKIPPTFSQIPPAFSQIPPTSSQIPPTFFYIHPMPSQAPPTSYSKAQLSLFLPLHPKPLVPSKLNAKSSTLSQPHSVSPSPSQIGPLPLFVNKCPAYFPPYQPKYIGGPPSYAPPPPGHLSPVNLPHSLPVALRSSPYHPTPNGQTASAKAPAFRAAANGPCGRTSPTVSQVAFLPGAQGMDESAVFNAVAGLIHPTVGKTSTGCRLARERAPPAGDKREERVECRPASDVVGTDNAEPSKEVMVKMQEMAGVLQFPSVPVAAASVPALAYQHPLLTVQRRFLERITPPPSAKPIKKETCRPAPNRPSEQSAAGEGLSQASDRVDTAERGQSQSPNGIGPTGCNTGASAYLKDMQQGSCPSAAQTDPDEPPQRSPHRFTNRLSVFSRFRPPAANRLSGFGWVIPTAVCQVFEPAKIAKSRPDWP</sequence>
<proteinExistence type="predicted"/>
<dbReference type="EMBL" id="JAINUF010000021">
    <property type="protein sequence ID" value="KAJ8335163.1"/>
    <property type="molecule type" value="Genomic_DNA"/>
</dbReference>
<feature type="compositionally biased region" description="Pro residues" evidence="1">
    <location>
        <begin position="276"/>
        <end position="289"/>
    </location>
</feature>
<gene>
    <name evidence="2" type="ORF">SKAU_G00408020</name>
</gene>
<dbReference type="PRINTS" id="PR01217">
    <property type="entry name" value="PRICHEXTENSN"/>
</dbReference>
<protein>
    <submittedName>
        <fullName evidence="2">Uncharacterized protein</fullName>
    </submittedName>
</protein>
<dbReference type="AlphaFoldDB" id="A0A9Q1EAC6"/>
<feature type="compositionally biased region" description="Polar residues" evidence="1">
    <location>
        <begin position="622"/>
        <end position="640"/>
    </location>
</feature>
<feature type="compositionally biased region" description="Polar residues" evidence="1">
    <location>
        <begin position="256"/>
        <end position="266"/>
    </location>
</feature>
<feature type="compositionally biased region" description="Polar residues" evidence="1">
    <location>
        <begin position="648"/>
        <end position="657"/>
    </location>
</feature>
<reference evidence="2" key="1">
    <citation type="journal article" date="2023" name="Science">
        <title>Genome structures resolve the early diversification of teleost fishes.</title>
        <authorList>
            <person name="Parey E."/>
            <person name="Louis A."/>
            <person name="Montfort J."/>
            <person name="Bouchez O."/>
            <person name="Roques C."/>
            <person name="Iampietro C."/>
            <person name="Lluch J."/>
            <person name="Castinel A."/>
            <person name="Donnadieu C."/>
            <person name="Desvignes T."/>
            <person name="Floi Bucao C."/>
            <person name="Jouanno E."/>
            <person name="Wen M."/>
            <person name="Mejri S."/>
            <person name="Dirks R."/>
            <person name="Jansen H."/>
            <person name="Henkel C."/>
            <person name="Chen W.J."/>
            <person name="Zahm M."/>
            <person name="Cabau C."/>
            <person name="Klopp C."/>
            <person name="Thompson A.W."/>
            <person name="Robinson-Rechavi M."/>
            <person name="Braasch I."/>
            <person name="Lecointre G."/>
            <person name="Bobe J."/>
            <person name="Postlethwait J.H."/>
            <person name="Berthelot C."/>
            <person name="Roest Crollius H."/>
            <person name="Guiguen Y."/>
        </authorList>
    </citation>
    <scope>NUCLEOTIDE SEQUENCE</scope>
    <source>
        <strain evidence="2">WJC10195</strain>
    </source>
</reference>
<evidence type="ECO:0000256" key="1">
    <source>
        <dbReference type="SAM" id="MobiDB-lite"/>
    </source>
</evidence>
<name>A0A9Q1EAC6_SYNKA</name>
<feature type="region of interest" description="Disordered" evidence="1">
    <location>
        <begin position="256"/>
        <end position="297"/>
    </location>
</feature>
<comment type="caution">
    <text evidence="2">The sequence shown here is derived from an EMBL/GenBank/DDBJ whole genome shotgun (WGS) entry which is preliminary data.</text>
</comment>
<accession>A0A9Q1EAC6</accession>
<evidence type="ECO:0000313" key="3">
    <source>
        <dbReference type="Proteomes" id="UP001152622"/>
    </source>
</evidence>
<organism evidence="2 3">
    <name type="scientific">Synaphobranchus kaupii</name>
    <name type="common">Kaup's arrowtooth eel</name>
    <dbReference type="NCBI Taxonomy" id="118154"/>
    <lineage>
        <taxon>Eukaryota</taxon>
        <taxon>Metazoa</taxon>
        <taxon>Chordata</taxon>
        <taxon>Craniata</taxon>
        <taxon>Vertebrata</taxon>
        <taxon>Euteleostomi</taxon>
        <taxon>Actinopterygii</taxon>
        <taxon>Neopterygii</taxon>
        <taxon>Teleostei</taxon>
        <taxon>Anguilliformes</taxon>
        <taxon>Synaphobranchidae</taxon>
        <taxon>Synaphobranchus</taxon>
    </lineage>
</organism>
<evidence type="ECO:0000313" key="2">
    <source>
        <dbReference type="EMBL" id="KAJ8335163.1"/>
    </source>
</evidence>
<feature type="region of interest" description="Disordered" evidence="1">
    <location>
        <begin position="198"/>
        <end position="238"/>
    </location>
</feature>
<keyword evidence="3" id="KW-1185">Reference proteome</keyword>
<feature type="compositionally biased region" description="Low complexity" evidence="1">
    <location>
        <begin position="207"/>
        <end position="238"/>
    </location>
</feature>
<dbReference type="Proteomes" id="UP001152622">
    <property type="component" value="Chromosome 21"/>
</dbReference>